<dbReference type="GO" id="GO:0000166">
    <property type="term" value="F:nucleotide binding"/>
    <property type="evidence" value="ECO:0007669"/>
    <property type="project" value="UniProtKB-KW"/>
</dbReference>
<dbReference type="InterPro" id="IPR044672">
    <property type="entry name" value="MOCS2A"/>
</dbReference>
<proteinExistence type="predicted"/>
<organism evidence="2 3">
    <name type="scientific">Plasmodiophora brassicae</name>
    <name type="common">Clubroot disease agent</name>
    <dbReference type="NCBI Taxonomy" id="37360"/>
    <lineage>
        <taxon>Eukaryota</taxon>
        <taxon>Sar</taxon>
        <taxon>Rhizaria</taxon>
        <taxon>Endomyxa</taxon>
        <taxon>Phytomyxea</taxon>
        <taxon>Plasmodiophorida</taxon>
        <taxon>Plasmodiophoridae</taxon>
        <taxon>Plasmodiophora</taxon>
    </lineage>
</organism>
<dbReference type="PANTHER" id="PTHR33359">
    <property type="entry name" value="MOLYBDOPTERIN SYNTHASE SULFUR CARRIER SUBUNIT"/>
    <property type="match status" value="1"/>
</dbReference>
<dbReference type="AlphaFoldDB" id="A0A3P3YES8"/>
<dbReference type="SUPFAM" id="SSF48295">
    <property type="entry name" value="TrpR-like"/>
    <property type="match status" value="1"/>
</dbReference>
<dbReference type="CDD" id="cd00754">
    <property type="entry name" value="Ubl_MoaD"/>
    <property type="match status" value="1"/>
</dbReference>
<sequence length="227" mass="25490">MYIGREVPRTRLSLTHVHTCLHHGQLLITPCLSMYVGGYMGGSGLWRERWRARQGDLDGVICRGRSLMGRGVVRYTLGEKIAIAREAYDEPGKVYRTSQKYGVDYRQIKRWRTLLDKEDVRHGAKVYRPASSIRQRTGLAGMPTAYRLLVFGMARDLVGGAPAIEINVTPPVTLDGLIAKVYAEYPQLRQLSDYMMLAVNLEYRDLADQRPLSPDDEVALIPPIGGG</sequence>
<gene>
    <name evidence="2" type="ORF">PLBR_LOCUS5814</name>
</gene>
<evidence type="ECO:0000313" key="2">
    <source>
        <dbReference type="EMBL" id="SPQ98599.1"/>
    </source>
</evidence>
<dbReference type="Gene3D" id="3.10.20.30">
    <property type="match status" value="1"/>
</dbReference>
<keyword evidence="1" id="KW-0547">Nucleotide-binding</keyword>
<dbReference type="PANTHER" id="PTHR33359:SF1">
    <property type="entry name" value="MOLYBDOPTERIN SYNTHASE SULFUR CARRIER SUBUNIT"/>
    <property type="match status" value="1"/>
</dbReference>
<dbReference type="InterPro" id="IPR016155">
    <property type="entry name" value="Mopterin_synth/thiamin_S_b"/>
</dbReference>
<evidence type="ECO:0000313" key="3">
    <source>
        <dbReference type="Proteomes" id="UP000290189"/>
    </source>
</evidence>
<dbReference type="InterPro" id="IPR003749">
    <property type="entry name" value="ThiS/MoaD-like"/>
</dbReference>
<evidence type="ECO:0000256" key="1">
    <source>
        <dbReference type="ARBA" id="ARBA00022741"/>
    </source>
</evidence>
<accession>A0A3P3YES8</accession>
<dbReference type="SUPFAM" id="SSF54285">
    <property type="entry name" value="MoaD/ThiS"/>
    <property type="match status" value="1"/>
</dbReference>
<dbReference type="Pfam" id="PF02597">
    <property type="entry name" value="ThiS"/>
    <property type="match status" value="1"/>
</dbReference>
<reference evidence="2 3" key="1">
    <citation type="submission" date="2018-03" db="EMBL/GenBank/DDBJ databases">
        <authorList>
            <person name="Fogelqvist J."/>
        </authorList>
    </citation>
    <scope>NUCLEOTIDE SEQUENCE [LARGE SCALE GENOMIC DNA]</scope>
</reference>
<dbReference type="GO" id="GO:1990133">
    <property type="term" value="C:molybdopterin adenylyltransferase complex"/>
    <property type="evidence" value="ECO:0007669"/>
    <property type="project" value="TreeGrafter"/>
</dbReference>
<dbReference type="GO" id="GO:0043565">
    <property type="term" value="F:sequence-specific DNA binding"/>
    <property type="evidence" value="ECO:0007669"/>
    <property type="project" value="InterPro"/>
</dbReference>
<evidence type="ECO:0008006" key="4">
    <source>
        <dbReference type="Google" id="ProtNLM"/>
    </source>
</evidence>
<dbReference type="InterPro" id="IPR010921">
    <property type="entry name" value="Trp_repressor/repl_initiator"/>
</dbReference>
<dbReference type="EMBL" id="OVEO01000010">
    <property type="protein sequence ID" value="SPQ98599.1"/>
    <property type="molecule type" value="Genomic_DNA"/>
</dbReference>
<protein>
    <recommendedName>
        <fullName evidence="4">Molybdopterin synthase sulfur carrier subunit</fullName>
    </recommendedName>
</protein>
<name>A0A3P3YES8_PLABS</name>
<dbReference type="GO" id="GO:0006777">
    <property type="term" value="P:Mo-molybdopterin cofactor biosynthetic process"/>
    <property type="evidence" value="ECO:0007669"/>
    <property type="project" value="InterPro"/>
</dbReference>
<dbReference type="Proteomes" id="UP000290189">
    <property type="component" value="Unassembled WGS sequence"/>
</dbReference>
<dbReference type="InterPro" id="IPR012675">
    <property type="entry name" value="Beta-grasp_dom_sf"/>
</dbReference>
<geneLocation type="mitochondrion" evidence="2"/>
<keyword evidence="2" id="KW-0496">Mitochondrion</keyword>